<reference evidence="1 2" key="1">
    <citation type="journal article" date="2016" name="Sci. Rep.">
        <title>The genome sequence of the outbreeding globe artichoke constructed de novo incorporating a phase-aware low-pass sequencing strategy of F1 progeny.</title>
        <authorList>
            <person name="Scaglione D."/>
            <person name="Reyes-Chin-Wo S."/>
            <person name="Acquadro A."/>
            <person name="Froenicke L."/>
            <person name="Portis E."/>
            <person name="Beitel C."/>
            <person name="Tirone M."/>
            <person name="Mauro R."/>
            <person name="Lo Monaco A."/>
            <person name="Mauromicale G."/>
            <person name="Faccioli P."/>
            <person name="Cattivelli L."/>
            <person name="Rieseberg L."/>
            <person name="Michelmore R."/>
            <person name="Lanteri S."/>
        </authorList>
    </citation>
    <scope>NUCLEOTIDE SEQUENCE [LARGE SCALE GENOMIC DNA]</scope>
    <source>
        <strain evidence="1">2C</strain>
    </source>
</reference>
<gene>
    <name evidence="1" type="ORF">Ccrd_006304</name>
</gene>
<organism evidence="1 2">
    <name type="scientific">Cynara cardunculus var. scolymus</name>
    <name type="common">Globe artichoke</name>
    <name type="synonym">Cynara scolymus</name>
    <dbReference type="NCBI Taxonomy" id="59895"/>
    <lineage>
        <taxon>Eukaryota</taxon>
        <taxon>Viridiplantae</taxon>
        <taxon>Streptophyta</taxon>
        <taxon>Embryophyta</taxon>
        <taxon>Tracheophyta</taxon>
        <taxon>Spermatophyta</taxon>
        <taxon>Magnoliopsida</taxon>
        <taxon>eudicotyledons</taxon>
        <taxon>Gunneridae</taxon>
        <taxon>Pentapetalae</taxon>
        <taxon>asterids</taxon>
        <taxon>campanulids</taxon>
        <taxon>Asterales</taxon>
        <taxon>Asteraceae</taxon>
        <taxon>Carduoideae</taxon>
        <taxon>Cardueae</taxon>
        <taxon>Carduinae</taxon>
        <taxon>Cynara</taxon>
    </lineage>
</organism>
<evidence type="ECO:0000313" key="2">
    <source>
        <dbReference type="Proteomes" id="UP000243975"/>
    </source>
</evidence>
<name>A0A103XJ45_CYNCS</name>
<dbReference type="AlphaFoldDB" id="A0A103XJ45"/>
<comment type="caution">
    <text evidence="1">The sequence shown here is derived from an EMBL/GenBank/DDBJ whole genome shotgun (WGS) entry which is preliminary data.</text>
</comment>
<dbReference type="Gramene" id="KVH91678">
    <property type="protein sequence ID" value="KVH91678"/>
    <property type="gene ID" value="Ccrd_006304"/>
</dbReference>
<keyword evidence="2" id="KW-1185">Reference proteome</keyword>
<dbReference type="Proteomes" id="UP000243975">
    <property type="component" value="Unassembled WGS sequence"/>
</dbReference>
<proteinExistence type="predicted"/>
<sequence>MSCPNAYLKTLHPCETCANISCVAHVSRGCNFYRYALMLFVDENIFIILCGWKPMISLSHHYVSKK</sequence>
<dbReference type="EMBL" id="LEKV01004912">
    <property type="protein sequence ID" value="KVH91678.1"/>
    <property type="molecule type" value="Genomic_DNA"/>
</dbReference>
<protein>
    <submittedName>
        <fullName evidence="1">Uncharacterized protein</fullName>
    </submittedName>
</protein>
<accession>A0A103XJ45</accession>
<evidence type="ECO:0000313" key="1">
    <source>
        <dbReference type="EMBL" id="KVH91678.1"/>
    </source>
</evidence>